<feature type="coiled-coil region" evidence="7">
    <location>
        <begin position="356"/>
        <end position="386"/>
    </location>
</feature>
<dbReference type="InterPro" id="IPR036890">
    <property type="entry name" value="HATPase_C_sf"/>
</dbReference>
<dbReference type="SUPFAM" id="SSF158472">
    <property type="entry name" value="HAMP domain-like"/>
    <property type="match status" value="1"/>
</dbReference>
<keyword evidence="3" id="KW-0597">Phosphoprotein</keyword>
<dbReference type="RefSeq" id="WP_120746570.1">
    <property type="nucleotide sequence ID" value="NZ_RBAH01000004.1"/>
</dbReference>
<evidence type="ECO:0000256" key="1">
    <source>
        <dbReference type="ARBA" id="ARBA00004651"/>
    </source>
</evidence>
<dbReference type="Pfam" id="PF02518">
    <property type="entry name" value="HATPase_c"/>
    <property type="match status" value="1"/>
</dbReference>
<dbReference type="Pfam" id="PF06580">
    <property type="entry name" value="His_kinase"/>
    <property type="match status" value="1"/>
</dbReference>
<dbReference type="PANTHER" id="PTHR34220:SF7">
    <property type="entry name" value="SENSOR HISTIDINE KINASE YPDA"/>
    <property type="match status" value="1"/>
</dbReference>
<dbReference type="AlphaFoldDB" id="A0A3B0CMD6"/>
<evidence type="ECO:0000256" key="3">
    <source>
        <dbReference type="ARBA" id="ARBA00022553"/>
    </source>
</evidence>
<dbReference type="PANTHER" id="PTHR34220">
    <property type="entry name" value="SENSOR HISTIDINE KINASE YPDA"/>
    <property type="match status" value="1"/>
</dbReference>
<evidence type="ECO:0000256" key="5">
    <source>
        <dbReference type="ARBA" id="ARBA00022777"/>
    </source>
</evidence>
<protein>
    <submittedName>
        <fullName evidence="10">HAMP domain-containing protein</fullName>
    </submittedName>
</protein>
<dbReference type="Gene3D" id="3.30.565.10">
    <property type="entry name" value="Histidine kinase-like ATPase, C-terminal domain"/>
    <property type="match status" value="1"/>
</dbReference>
<comment type="caution">
    <text evidence="10">The sequence shown here is derived from an EMBL/GenBank/DDBJ whole genome shotgun (WGS) entry which is preliminary data.</text>
</comment>
<dbReference type="Proteomes" id="UP000282311">
    <property type="component" value="Unassembled WGS sequence"/>
</dbReference>
<dbReference type="EMBL" id="RBAH01000004">
    <property type="protein sequence ID" value="RKN85547.1"/>
    <property type="molecule type" value="Genomic_DNA"/>
</dbReference>
<feature type="domain" description="HAMP" evidence="9">
    <location>
        <begin position="318"/>
        <end position="371"/>
    </location>
</feature>
<dbReference type="Gene3D" id="6.10.340.10">
    <property type="match status" value="1"/>
</dbReference>
<evidence type="ECO:0000256" key="4">
    <source>
        <dbReference type="ARBA" id="ARBA00022679"/>
    </source>
</evidence>
<dbReference type="OrthoDB" id="2638092at2"/>
<sequence length="597" mass="68247">MTDKPHFFAFSSLKNRLFLVFVLLILLPYSILQYYSVGQIEESFTDQIVHQNSEQLGQLKLIFEDMRGMAFRVAVRLEKDPVIAGILNGTTTLTETERRKQMDDLWNGIKSNALPSPFVYYSLLDRNGRQYASYVPNKPLTYDTLMERPELRVLKEGVEAYVWTEQEQSDLRAEDSKSERLITLYSAFRDSGGQQIGLIRIGIDFQAWLASMARNFPITQDFFMLGGQGKVLGGTGDLTDKALLGFLRDASGYADSYHRIDGAYLYNTMPIPAMGWTLASRFPLQLFFGDIAGVKQRVFTTFLLFTLLFVIITFFILSTLTRPLRLLQKKMAEAADKQLMTHLHTGKYKGEVLALARTFNEMVSDLQALMRRLKTEERQKEAVRFQVLLSQMNPHFLLNTLNVVKWNVMAKGDEQTADICVALGKLLETSLNEEADLIHLQEERELTEAYVSIQSFRYDQMFEIRWECDERLDYALVPKLSLQPLVENAIFHGLAQKERKGVIWIRAYKADNRCYLEVEDNGVGWNPTASQNAARKRKGIGLKNIKERLELLFKQEAALDILPQPEGTKVRLGFPLLISTPYSEGGDRDVESTARGR</sequence>
<feature type="transmembrane region" description="Helical" evidence="8">
    <location>
        <begin position="302"/>
        <end position="321"/>
    </location>
</feature>
<evidence type="ECO:0000313" key="11">
    <source>
        <dbReference type="Proteomes" id="UP000282311"/>
    </source>
</evidence>
<dbReference type="GO" id="GO:0005886">
    <property type="term" value="C:plasma membrane"/>
    <property type="evidence" value="ECO:0007669"/>
    <property type="project" value="UniProtKB-SubCell"/>
</dbReference>
<evidence type="ECO:0000256" key="8">
    <source>
        <dbReference type="SAM" id="Phobius"/>
    </source>
</evidence>
<keyword evidence="8" id="KW-0812">Transmembrane</keyword>
<dbReference type="PROSITE" id="PS50885">
    <property type="entry name" value="HAMP"/>
    <property type="match status" value="1"/>
</dbReference>
<dbReference type="InterPro" id="IPR010559">
    <property type="entry name" value="Sig_transdc_His_kin_internal"/>
</dbReference>
<evidence type="ECO:0000259" key="9">
    <source>
        <dbReference type="PROSITE" id="PS50885"/>
    </source>
</evidence>
<organism evidence="10 11">
    <name type="scientific">Paenibacillus ginsengarvi</name>
    <dbReference type="NCBI Taxonomy" id="400777"/>
    <lineage>
        <taxon>Bacteria</taxon>
        <taxon>Bacillati</taxon>
        <taxon>Bacillota</taxon>
        <taxon>Bacilli</taxon>
        <taxon>Bacillales</taxon>
        <taxon>Paenibacillaceae</taxon>
        <taxon>Paenibacillus</taxon>
    </lineage>
</organism>
<keyword evidence="4" id="KW-0808">Transferase</keyword>
<accession>A0A3B0CMD6</accession>
<keyword evidence="11" id="KW-1185">Reference proteome</keyword>
<evidence type="ECO:0000256" key="7">
    <source>
        <dbReference type="SAM" id="Coils"/>
    </source>
</evidence>
<dbReference type="InterPro" id="IPR003660">
    <property type="entry name" value="HAMP_dom"/>
</dbReference>
<name>A0A3B0CMD6_9BACL</name>
<evidence type="ECO:0000256" key="6">
    <source>
        <dbReference type="ARBA" id="ARBA00023136"/>
    </source>
</evidence>
<keyword evidence="8" id="KW-1133">Transmembrane helix</keyword>
<evidence type="ECO:0000256" key="2">
    <source>
        <dbReference type="ARBA" id="ARBA00022475"/>
    </source>
</evidence>
<keyword evidence="7" id="KW-0175">Coiled coil</keyword>
<reference evidence="10 11" key="1">
    <citation type="journal article" date="2007" name="Int. J. Syst. Evol. Microbiol.">
        <title>Paenibacillus ginsengarvi sp. nov., isolated from soil from ginseng cultivation.</title>
        <authorList>
            <person name="Yoon M.H."/>
            <person name="Ten L.N."/>
            <person name="Im W.T."/>
        </authorList>
    </citation>
    <scope>NUCLEOTIDE SEQUENCE [LARGE SCALE GENOMIC DNA]</scope>
    <source>
        <strain evidence="10 11">KCTC 13059</strain>
    </source>
</reference>
<dbReference type="SMART" id="SM00304">
    <property type="entry name" value="HAMP"/>
    <property type="match status" value="1"/>
</dbReference>
<keyword evidence="2" id="KW-1003">Cell membrane</keyword>
<comment type="subcellular location">
    <subcellularLocation>
        <location evidence="1">Cell membrane</location>
        <topology evidence="1">Multi-pass membrane protein</topology>
    </subcellularLocation>
</comment>
<gene>
    <name evidence="10" type="ORF">D7M11_07625</name>
</gene>
<proteinExistence type="predicted"/>
<dbReference type="GO" id="GO:0000155">
    <property type="term" value="F:phosphorelay sensor kinase activity"/>
    <property type="evidence" value="ECO:0007669"/>
    <property type="project" value="InterPro"/>
</dbReference>
<dbReference type="InterPro" id="IPR003594">
    <property type="entry name" value="HATPase_dom"/>
</dbReference>
<keyword evidence="6 8" id="KW-0472">Membrane</keyword>
<keyword evidence="5" id="KW-0418">Kinase</keyword>
<dbReference type="InterPro" id="IPR050640">
    <property type="entry name" value="Bact_2-comp_sensor_kinase"/>
</dbReference>
<dbReference type="Pfam" id="PF00672">
    <property type="entry name" value="HAMP"/>
    <property type="match status" value="1"/>
</dbReference>
<dbReference type="SUPFAM" id="SSF55874">
    <property type="entry name" value="ATPase domain of HSP90 chaperone/DNA topoisomerase II/histidine kinase"/>
    <property type="match status" value="1"/>
</dbReference>
<evidence type="ECO:0000313" key="10">
    <source>
        <dbReference type="EMBL" id="RKN85547.1"/>
    </source>
</evidence>